<keyword evidence="2" id="KW-1185">Reference proteome</keyword>
<proteinExistence type="predicted"/>
<evidence type="ECO:0000313" key="1">
    <source>
        <dbReference type="EMBL" id="CAI4034412.1"/>
    </source>
</evidence>
<dbReference type="GeneID" id="80919229"/>
<sequence>MIKNYFCNVSQPSATQIMLRSFRSVATLANRRLYSLISHSNRKNIIKNLLIHPSFDPIRRHLPENIATFDPYSLSQNVIENLNKLEVPKEYAAVMHNLMIENLSDLDYSIATIHSNNLRELDIKPSLSAIKQIIKNNPGRVQSSWELFIQYKASIENVPDELIEVVLDKIIKFDKAEKVDGKKSLTHQDLVRCLYLIEHFSPSYIVSPNLIESILIYAIDNGIPDVLTSVLNYKIPLNFFDKYANEMTPYQIYEIYNYYPLNNIIADPIVLHKCIAVLGEKDMIQLTEEEKEIIGKMEEEIEMVKLQCHDNWSFKFPEENARKTETAFRKLFLEIQEKNADKKDLKLALKLLRITGAFKGKISLFFELYHEYLLKFENNEDDLMFEAFLTLCCEGYRTGNEKMLQYSEAFIKDNIDGKLKSKAQSVLVVANARTNIDLSLKIYNSNIPKAKRDKDASTDIAESDVLTESLILAFLSKDDADFARVIFDGALGEKVISGPTAAKRIKKLLLQYGEALEVKKSKEVMQSKIVHYMENV</sequence>
<protein>
    <recommendedName>
        <fullName evidence="3">YJR003C-like protein</fullName>
    </recommendedName>
</protein>
<name>A0AA35IQP1_SACMI</name>
<accession>A0AA35IQP1</accession>
<organism evidence="1 2">
    <name type="scientific">Saccharomyces mikatae IFO 1815</name>
    <dbReference type="NCBI Taxonomy" id="226126"/>
    <lineage>
        <taxon>Eukaryota</taxon>
        <taxon>Fungi</taxon>
        <taxon>Dikarya</taxon>
        <taxon>Ascomycota</taxon>
        <taxon>Saccharomycotina</taxon>
        <taxon>Saccharomycetes</taxon>
        <taxon>Saccharomycetales</taxon>
        <taxon>Saccharomycetaceae</taxon>
        <taxon>Saccharomyces</taxon>
    </lineage>
</organism>
<gene>
    <name evidence="1" type="primary">SMKI10G2030</name>
    <name evidence="1" type="ORF">SMKI_10G2030</name>
</gene>
<evidence type="ECO:0000313" key="2">
    <source>
        <dbReference type="Proteomes" id="UP001161438"/>
    </source>
</evidence>
<dbReference type="EMBL" id="OX365766">
    <property type="protein sequence ID" value="CAI4034412.1"/>
    <property type="molecule type" value="Genomic_DNA"/>
</dbReference>
<reference evidence="1" key="1">
    <citation type="submission" date="2022-10" db="EMBL/GenBank/DDBJ databases">
        <authorList>
            <person name="Byrne P K."/>
        </authorList>
    </citation>
    <scope>NUCLEOTIDE SEQUENCE</scope>
    <source>
        <strain evidence="1">IFO1815</strain>
    </source>
</reference>
<dbReference type="Proteomes" id="UP001161438">
    <property type="component" value="Chromosome 10"/>
</dbReference>
<dbReference type="RefSeq" id="XP_056077533.1">
    <property type="nucleotide sequence ID" value="XM_056223523.1"/>
</dbReference>
<dbReference type="AlphaFoldDB" id="A0AA35IQP1"/>
<evidence type="ECO:0008006" key="3">
    <source>
        <dbReference type="Google" id="ProtNLM"/>
    </source>
</evidence>